<dbReference type="Pfam" id="PF00085">
    <property type="entry name" value="Thioredoxin"/>
    <property type="match status" value="2"/>
</dbReference>
<evidence type="ECO:0000256" key="6">
    <source>
        <dbReference type="ARBA" id="ARBA00023157"/>
    </source>
</evidence>
<dbReference type="SUPFAM" id="SSF47933">
    <property type="entry name" value="ERP29 C domain-like"/>
    <property type="match status" value="1"/>
</dbReference>
<dbReference type="Gene3D" id="1.20.1150.12">
    <property type="entry name" value="Endoplasmic reticulum resident protein 29, C-terminal domain"/>
    <property type="match status" value="1"/>
</dbReference>
<dbReference type="NCBIfam" id="TIGR01126">
    <property type="entry name" value="pdi_dom"/>
    <property type="match status" value="1"/>
</dbReference>
<evidence type="ECO:0000256" key="7">
    <source>
        <dbReference type="ARBA" id="ARBA00023235"/>
    </source>
</evidence>
<dbReference type="STRING" id="2880.D8LR34"/>
<evidence type="ECO:0000256" key="3">
    <source>
        <dbReference type="ARBA" id="ARBA00012723"/>
    </source>
</evidence>
<dbReference type="PANTHER" id="PTHR45672:SF11">
    <property type="entry name" value="PROTEIN DISULFIDE-ISOMERASE C17H9.14C"/>
    <property type="match status" value="1"/>
</dbReference>
<dbReference type="InterPro" id="IPR036356">
    <property type="entry name" value="ERp29_C_sf"/>
</dbReference>
<dbReference type="InterPro" id="IPR011679">
    <property type="entry name" value="ERp29_C"/>
</dbReference>
<dbReference type="CDD" id="cd02998">
    <property type="entry name" value="PDI_a_ERp38"/>
    <property type="match status" value="1"/>
</dbReference>
<evidence type="ECO:0000256" key="1">
    <source>
        <dbReference type="ARBA" id="ARBA00001182"/>
    </source>
</evidence>
<dbReference type="Proteomes" id="UP000002630">
    <property type="component" value="Linkage Group LG16"/>
</dbReference>
<keyword evidence="13" id="KW-1185">Reference proteome</keyword>
<evidence type="ECO:0000256" key="2">
    <source>
        <dbReference type="ARBA" id="ARBA00006347"/>
    </source>
</evidence>
<proteinExistence type="inferred from homology"/>
<dbReference type="OMA" id="FINEHAG"/>
<reference evidence="12 13" key="1">
    <citation type="journal article" date="2010" name="Nature">
        <title>The Ectocarpus genome and the independent evolution of multicellularity in brown algae.</title>
        <authorList>
            <person name="Cock J.M."/>
            <person name="Sterck L."/>
            <person name="Rouze P."/>
            <person name="Scornet D."/>
            <person name="Allen A.E."/>
            <person name="Amoutzias G."/>
            <person name="Anthouard V."/>
            <person name="Artiguenave F."/>
            <person name="Aury J.M."/>
            <person name="Badger J.H."/>
            <person name="Beszteri B."/>
            <person name="Billiau K."/>
            <person name="Bonnet E."/>
            <person name="Bothwell J.H."/>
            <person name="Bowler C."/>
            <person name="Boyen C."/>
            <person name="Brownlee C."/>
            <person name="Carrano C.J."/>
            <person name="Charrier B."/>
            <person name="Cho G.Y."/>
            <person name="Coelho S.M."/>
            <person name="Collen J."/>
            <person name="Corre E."/>
            <person name="Da Silva C."/>
            <person name="Delage L."/>
            <person name="Delaroque N."/>
            <person name="Dittami S.M."/>
            <person name="Doulbeau S."/>
            <person name="Elias M."/>
            <person name="Farnham G."/>
            <person name="Gachon C.M."/>
            <person name="Gschloessl B."/>
            <person name="Heesch S."/>
            <person name="Jabbari K."/>
            <person name="Jubin C."/>
            <person name="Kawai H."/>
            <person name="Kimura K."/>
            <person name="Kloareg B."/>
            <person name="Kupper F.C."/>
            <person name="Lang D."/>
            <person name="Le Bail A."/>
            <person name="Leblanc C."/>
            <person name="Lerouge P."/>
            <person name="Lohr M."/>
            <person name="Lopez P.J."/>
            <person name="Martens C."/>
            <person name="Maumus F."/>
            <person name="Michel G."/>
            <person name="Miranda-Saavedra D."/>
            <person name="Morales J."/>
            <person name="Moreau H."/>
            <person name="Motomura T."/>
            <person name="Nagasato C."/>
            <person name="Napoli C.A."/>
            <person name="Nelson D.R."/>
            <person name="Nyvall-Collen P."/>
            <person name="Peters A.F."/>
            <person name="Pommier C."/>
            <person name="Potin P."/>
            <person name="Poulain J."/>
            <person name="Quesneville H."/>
            <person name="Read B."/>
            <person name="Rensing S.A."/>
            <person name="Ritter A."/>
            <person name="Rousvoal S."/>
            <person name="Samanta M."/>
            <person name="Samson G."/>
            <person name="Schroeder D.C."/>
            <person name="Segurens B."/>
            <person name="Strittmatter M."/>
            <person name="Tonon T."/>
            <person name="Tregear J.W."/>
            <person name="Valentin K."/>
            <person name="von Dassow P."/>
            <person name="Yamagishi T."/>
            <person name="Van de Peer Y."/>
            <person name="Wincker P."/>
        </authorList>
    </citation>
    <scope>NUCLEOTIDE SEQUENCE [LARGE SCALE GENOMIC DNA]</scope>
    <source>
        <strain evidence="13">Ec32 / CCAP1310/4</strain>
    </source>
</reference>
<dbReference type="GO" id="GO:0003756">
    <property type="term" value="F:protein disulfide isomerase activity"/>
    <property type="evidence" value="ECO:0007669"/>
    <property type="project" value="UniProtKB-EC"/>
</dbReference>
<sequence>MVGRSIFTRCSFALATFSACIQAEVVDVTGQNFESVVDGSANVLLEFYAPWCGHCKKLAPEYEELGKQFSKDDGIVIAKVDAVAHKDTAVPFDVTAFPTIKWMPKGKTAPSDAEMVNAPRSADGLGKWITDKTGVQARKPAEAPSAVLDLTLETFDSIVMDPTKHALVEFYAPWCGHCKSLAPVYEKLGKVFQAETSVVVAKVDAVEEKDLGGRFGVTGFPTLKYFPAGDGEAEAYGGGRDLKSFVEFLNDKAGTSRTPDGGLAGSAGRLEVLDAVLASRSGLADPLAGLKASLEEAAAKAGYGEEGSDAAASAGHYARAAQKLSEKGNGYLAKELKRLEGLLGGGGGGGGATISAQKRTLFMVRSNILRAFKEFGFGEGGEGETGVQGEL</sequence>
<dbReference type="GO" id="GO:0006457">
    <property type="term" value="P:protein folding"/>
    <property type="evidence" value="ECO:0007669"/>
    <property type="project" value="TreeGrafter"/>
</dbReference>
<dbReference type="PRINTS" id="PR00421">
    <property type="entry name" value="THIOREDOXIN"/>
</dbReference>
<gene>
    <name evidence="12" type="primary">Pdi1</name>
    <name evidence="12" type="ORF">Esi_0062_0043</name>
</gene>
<evidence type="ECO:0000256" key="10">
    <source>
        <dbReference type="SAM" id="SignalP"/>
    </source>
</evidence>
<name>D8LR34_ECTSI</name>
<keyword evidence="5" id="KW-0677">Repeat</keyword>
<dbReference type="Gene3D" id="3.40.30.10">
    <property type="entry name" value="Glutaredoxin"/>
    <property type="match status" value="2"/>
</dbReference>
<dbReference type="InterPro" id="IPR036249">
    <property type="entry name" value="Thioredoxin-like_sf"/>
</dbReference>
<dbReference type="PROSITE" id="PS00194">
    <property type="entry name" value="THIOREDOXIN_1"/>
    <property type="match status" value="2"/>
</dbReference>
<dbReference type="EMBL" id="FN648841">
    <property type="protein sequence ID" value="CBN77707.1"/>
    <property type="molecule type" value="Genomic_DNA"/>
</dbReference>
<dbReference type="InParanoid" id="D8LR34"/>
<comment type="similarity">
    <text evidence="2 9">Belongs to the protein disulfide isomerase family.</text>
</comment>
<accession>D8LR34</accession>
<evidence type="ECO:0000259" key="11">
    <source>
        <dbReference type="PROSITE" id="PS51352"/>
    </source>
</evidence>
<dbReference type="OrthoDB" id="72053at2759"/>
<keyword evidence="7 12" id="KW-0413">Isomerase</keyword>
<dbReference type="PANTHER" id="PTHR45672">
    <property type="entry name" value="PROTEIN DISULFIDE-ISOMERASE C17H9.14C-RELATED"/>
    <property type="match status" value="1"/>
</dbReference>
<feature type="domain" description="Thioredoxin" evidence="11">
    <location>
        <begin position="14"/>
        <end position="134"/>
    </location>
</feature>
<dbReference type="eggNOG" id="KOG0191">
    <property type="taxonomic scope" value="Eukaryota"/>
</dbReference>
<keyword evidence="8" id="KW-0676">Redox-active center</keyword>
<dbReference type="PROSITE" id="PS51352">
    <property type="entry name" value="THIOREDOXIN_2"/>
    <property type="match status" value="2"/>
</dbReference>
<evidence type="ECO:0000256" key="9">
    <source>
        <dbReference type="RuleBase" id="RU004208"/>
    </source>
</evidence>
<feature type="chain" id="PRO_5003117429" description="protein disulfide-isomerase" evidence="10">
    <location>
        <begin position="24"/>
        <end position="391"/>
    </location>
</feature>
<evidence type="ECO:0000313" key="12">
    <source>
        <dbReference type="EMBL" id="CBN77707.1"/>
    </source>
</evidence>
<keyword evidence="4 10" id="KW-0732">Signal</keyword>
<evidence type="ECO:0000313" key="13">
    <source>
        <dbReference type="Proteomes" id="UP000002630"/>
    </source>
</evidence>
<dbReference type="InterPro" id="IPR017937">
    <property type="entry name" value="Thioredoxin_CS"/>
</dbReference>
<comment type="catalytic activity">
    <reaction evidence="1">
        <text>Catalyzes the rearrangement of -S-S- bonds in proteins.</text>
        <dbReference type="EC" id="5.3.4.1"/>
    </reaction>
</comment>
<dbReference type="InterPro" id="IPR051063">
    <property type="entry name" value="PDI"/>
</dbReference>
<dbReference type="FunFam" id="3.40.30.10:FF:000032">
    <property type="entry name" value="Protein disulfide-isomerase A6 homolog"/>
    <property type="match status" value="1"/>
</dbReference>
<protein>
    <recommendedName>
        <fullName evidence="3">protein disulfide-isomerase</fullName>
        <ecNumber evidence="3">5.3.4.1</ecNumber>
    </recommendedName>
</protein>
<dbReference type="EC" id="5.3.4.1" evidence="3"/>
<dbReference type="PROSITE" id="PS51257">
    <property type="entry name" value="PROKAR_LIPOPROTEIN"/>
    <property type="match status" value="1"/>
</dbReference>
<dbReference type="GO" id="GO:0005783">
    <property type="term" value="C:endoplasmic reticulum"/>
    <property type="evidence" value="ECO:0007669"/>
    <property type="project" value="InterPro"/>
</dbReference>
<organism evidence="12 13">
    <name type="scientific">Ectocarpus siliculosus</name>
    <name type="common">Brown alga</name>
    <name type="synonym">Conferva siliculosa</name>
    <dbReference type="NCBI Taxonomy" id="2880"/>
    <lineage>
        <taxon>Eukaryota</taxon>
        <taxon>Sar</taxon>
        <taxon>Stramenopiles</taxon>
        <taxon>Ochrophyta</taxon>
        <taxon>PX clade</taxon>
        <taxon>Phaeophyceae</taxon>
        <taxon>Ectocarpales</taxon>
        <taxon>Ectocarpaceae</taxon>
        <taxon>Ectocarpus</taxon>
    </lineage>
</organism>
<evidence type="ECO:0000256" key="8">
    <source>
        <dbReference type="ARBA" id="ARBA00023284"/>
    </source>
</evidence>
<evidence type="ECO:0000256" key="5">
    <source>
        <dbReference type="ARBA" id="ARBA00022737"/>
    </source>
</evidence>
<dbReference type="Pfam" id="PF07749">
    <property type="entry name" value="ERp29"/>
    <property type="match status" value="1"/>
</dbReference>
<dbReference type="SUPFAM" id="SSF52833">
    <property type="entry name" value="Thioredoxin-like"/>
    <property type="match status" value="2"/>
</dbReference>
<dbReference type="EMBL" id="FN649741">
    <property type="protein sequence ID" value="CBN77707.1"/>
    <property type="molecule type" value="Genomic_DNA"/>
</dbReference>
<feature type="signal peptide" evidence="10">
    <location>
        <begin position="1"/>
        <end position="23"/>
    </location>
</feature>
<dbReference type="InterPro" id="IPR005788">
    <property type="entry name" value="PDI_thioredoxin-like_dom"/>
</dbReference>
<keyword evidence="6" id="KW-1015">Disulfide bond</keyword>
<dbReference type="AlphaFoldDB" id="D8LR34"/>
<feature type="domain" description="Thioredoxin" evidence="11">
    <location>
        <begin position="135"/>
        <end position="278"/>
    </location>
</feature>
<dbReference type="InterPro" id="IPR013766">
    <property type="entry name" value="Thioredoxin_domain"/>
</dbReference>
<evidence type="ECO:0000256" key="4">
    <source>
        <dbReference type="ARBA" id="ARBA00022729"/>
    </source>
</evidence>